<name>W6RL15_9HYPH</name>
<organism evidence="1 2">
    <name type="scientific">Rhizobium favelukesii</name>
    <dbReference type="NCBI Taxonomy" id="348824"/>
    <lineage>
        <taxon>Bacteria</taxon>
        <taxon>Pseudomonadati</taxon>
        <taxon>Pseudomonadota</taxon>
        <taxon>Alphaproteobacteria</taxon>
        <taxon>Hyphomicrobiales</taxon>
        <taxon>Rhizobiaceae</taxon>
        <taxon>Rhizobium/Agrobacterium group</taxon>
        <taxon>Rhizobium</taxon>
    </lineage>
</organism>
<evidence type="ECO:0000313" key="2">
    <source>
        <dbReference type="Proteomes" id="UP000019443"/>
    </source>
</evidence>
<dbReference type="EMBL" id="HG916854">
    <property type="protein sequence ID" value="CDM60945.1"/>
    <property type="molecule type" value="Genomic_DNA"/>
</dbReference>
<dbReference type="HOGENOM" id="CLU_3221206_0_0_5"/>
<proteinExistence type="predicted"/>
<geneLocation type="plasmid" evidence="1 2">
    <name>pLPU83c</name>
</geneLocation>
<dbReference type="AlphaFoldDB" id="W6RL15"/>
<keyword evidence="2" id="KW-1185">Reference proteome</keyword>
<protein>
    <submittedName>
        <fullName evidence="1">Uncharacterized protein</fullName>
    </submittedName>
</protein>
<reference evidence="1" key="1">
    <citation type="submission" date="2013-11" db="EMBL/GenBank/DDBJ databases">
        <title>Draft genome sequence of the broad-host-range Rhizobium sp. LPU83 strain, a member of the low-genetic diversity Oregon-like Rhizobium sp. group.</title>
        <authorList>
            <person name="Wibberg D."/>
            <person name="Puehler A."/>
            <person name="Schlueter A."/>
        </authorList>
    </citation>
    <scope>NUCLEOTIDE SEQUENCE [LARGE SCALE GENOMIC DNA]</scope>
    <source>
        <strain evidence="1">LPU83</strain>
        <plasmid evidence="1">pLPU83c</plasmid>
    </source>
</reference>
<dbReference type="KEGG" id="rhl:LPU83_pLPU83c_0383"/>
<dbReference type="Proteomes" id="UP000019443">
    <property type="component" value="Plasmid pLPU83c"/>
</dbReference>
<evidence type="ECO:0000313" key="1">
    <source>
        <dbReference type="EMBL" id="CDM60945.1"/>
    </source>
</evidence>
<sequence>MLDCRWVNFFCHSHHLEEYQTVLRNAARFPTSGGTDIERLFDFS</sequence>
<accession>W6RL15</accession>
<gene>
    <name evidence="1" type="ORF">LPU83_pLPU83c_0383</name>
</gene>
<keyword evidence="1" id="KW-0614">Plasmid</keyword>